<comment type="caution">
    <text evidence="9">The sequence shown here is derived from an EMBL/GenBank/DDBJ whole genome shotgun (WGS) entry which is preliminary data.</text>
</comment>
<evidence type="ECO:0000259" key="8">
    <source>
        <dbReference type="Pfam" id="PF20684"/>
    </source>
</evidence>
<feature type="transmembrane region" description="Helical" evidence="7">
    <location>
        <begin position="6"/>
        <end position="25"/>
    </location>
</feature>
<dbReference type="OrthoDB" id="4329349at2759"/>
<protein>
    <recommendedName>
        <fullName evidence="8">Rhodopsin domain-containing protein</fullName>
    </recommendedName>
</protein>
<dbReference type="InterPro" id="IPR049326">
    <property type="entry name" value="Rhodopsin_dom_fungi"/>
</dbReference>
<dbReference type="Proteomes" id="UP000738349">
    <property type="component" value="Unassembled WGS sequence"/>
</dbReference>
<evidence type="ECO:0000313" key="10">
    <source>
        <dbReference type="Proteomes" id="UP000738349"/>
    </source>
</evidence>
<comment type="subcellular location">
    <subcellularLocation>
        <location evidence="1">Membrane</location>
        <topology evidence="1">Multi-pass membrane protein</topology>
    </subcellularLocation>
</comment>
<feature type="transmembrane region" description="Helical" evidence="7">
    <location>
        <begin position="126"/>
        <end position="147"/>
    </location>
</feature>
<gene>
    <name evidence="9" type="ORF">EDB81DRAFT_952672</name>
</gene>
<feature type="transmembrane region" description="Helical" evidence="7">
    <location>
        <begin position="37"/>
        <end position="58"/>
    </location>
</feature>
<dbReference type="PANTHER" id="PTHR33048">
    <property type="entry name" value="PTH11-LIKE INTEGRAL MEMBRANE PROTEIN (AFU_ORTHOLOGUE AFUA_5G11245)"/>
    <property type="match status" value="1"/>
</dbReference>
<dbReference type="EMBL" id="JAGMUV010000027">
    <property type="protein sequence ID" value="KAH7118298.1"/>
    <property type="molecule type" value="Genomic_DNA"/>
</dbReference>
<evidence type="ECO:0000256" key="2">
    <source>
        <dbReference type="ARBA" id="ARBA00022692"/>
    </source>
</evidence>
<keyword evidence="3 7" id="KW-1133">Transmembrane helix</keyword>
<proteinExistence type="inferred from homology"/>
<dbReference type="PANTHER" id="PTHR33048:SF152">
    <property type="entry name" value="INTEGRAL MEMBRANE PROTEIN"/>
    <property type="match status" value="1"/>
</dbReference>
<evidence type="ECO:0000256" key="1">
    <source>
        <dbReference type="ARBA" id="ARBA00004141"/>
    </source>
</evidence>
<comment type="similarity">
    <text evidence="5">Belongs to the SAT4 family.</text>
</comment>
<name>A0A9P9DFP6_9HYPO</name>
<keyword evidence="10" id="KW-1185">Reference proteome</keyword>
<organism evidence="9 10">
    <name type="scientific">Dactylonectria macrodidyma</name>
    <dbReference type="NCBI Taxonomy" id="307937"/>
    <lineage>
        <taxon>Eukaryota</taxon>
        <taxon>Fungi</taxon>
        <taxon>Dikarya</taxon>
        <taxon>Ascomycota</taxon>
        <taxon>Pezizomycotina</taxon>
        <taxon>Sordariomycetes</taxon>
        <taxon>Hypocreomycetidae</taxon>
        <taxon>Hypocreales</taxon>
        <taxon>Nectriaceae</taxon>
        <taxon>Dactylonectria</taxon>
    </lineage>
</organism>
<dbReference type="InterPro" id="IPR052337">
    <property type="entry name" value="SAT4-like"/>
</dbReference>
<evidence type="ECO:0000256" key="4">
    <source>
        <dbReference type="ARBA" id="ARBA00023136"/>
    </source>
</evidence>
<evidence type="ECO:0000256" key="3">
    <source>
        <dbReference type="ARBA" id="ARBA00022989"/>
    </source>
</evidence>
<feature type="transmembrane region" description="Helical" evidence="7">
    <location>
        <begin position="93"/>
        <end position="114"/>
    </location>
</feature>
<sequence length="379" mass="42291">MAYNLTAELFSELGVGIIIFGLRFYSRWRVVGFRKFALDDLFAGVSVVFWVLEATFLYTCGHLGNNIGLNEETALEVPDNEVPRLVKGSKHAFVAWVFYILLIWSLKGVLLFLYNRLTMGLRQQKLARLMIVVSAATFLASLLWHIFSCYPIERAWQIKPFPGDNCTLRRGNYIIITALDIVTDIGIMAIPLPLLLQSTLGYRKKIPLVVLFSSGIFVMVCAILRAYYSLKNIETLAIALGWASREILVASIVVCAPSLKHLISTVKRALTSDGGSESWRSHGLADRANSMPMNNPRSDLEGQVMTVGSRSQKRSPHYMLFDIGCSKFEQRLSVPGGESQDHINAIPEVADSIDADRNVVMEHSIQVTTEVTVSRVSDE</sequence>
<feature type="transmembrane region" description="Helical" evidence="7">
    <location>
        <begin position="173"/>
        <end position="196"/>
    </location>
</feature>
<evidence type="ECO:0000256" key="7">
    <source>
        <dbReference type="SAM" id="Phobius"/>
    </source>
</evidence>
<feature type="transmembrane region" description="Helical" evidence="7">
    <location>
        <begin position="208"/>
        <end position="230"/>
    </location>
</feature>
<evidence type="ECO:0000256" key="6">
    <source>
        <dbReference type="SAM" id="MobiDB-lite"/>
    </source>
</evidence>
<accession>A0A9P9DFP6</accession>
<dbReference type="GO" id="GO:0016020">
    <property type="term" value="C:membrane"/>
    <property type="evidence" value="ECO:0007669"/>
    <property type="project" value="UniProtKB-SubCell"/>
</dbReference>
<keyword evidence="4 7" id="KW-0472">Membrane</keyword>
<dbReference type="AlphaFoldDB" id="A0A9P9DFP6"/>
<keyword evidence="2 7" id="KW-0812">Transmembrane</keyword>
<reference evidence="9" key="1">
    <citation type="journal article" date="2021" name="Nat. Commun.">
        <title>Genetic determinants of endophytism in the Arabidopsis root mycobiome.</title>
        <authorList>
            <person name="Mesny F."/>
            <person name="Miyauchi S."/>
            <person name="Thiergart T."/>
            <person name="Pickel B."/>
            <person name="Atanasova L."/>
            <person name="Karlsson M."/>
            <person name="Huettel B."/>
            <person name="Barry K.W."/>
            <person name="Haridas S."/>
            <person name="Chen C."/>
            <person name="Bauer D."/>
            <person name="Andreopoulos W."/>
            <person name="Pangilinan J."/>
            <person name="LaButti K."/>
            <person name="Riley R."/>
            <person name="Lipzen A."/>
            <person name="Clum A."/>
            <person name="Drula E."/>
            <person name="Henrissat B."/>
            <person name="Kohler A."/>
            <person name="Grigoriev I.V."/>
            <person name="Martin F.M."/>
            <person name="Hacquard S."/>
        </authorList>
    </citation>
    <scope>NUCLEOTIDE SEQUENCE</scope>
    <source>
        <strain evidence="9">MPI-CAGE-AT-0147</strain>
    </source>
</reference>
<feature type="region of interest" description="Disordered" evidence="6">
    <location>
        <begin position="272"/>
        <end position="298"/>
    </location>
</feature>
<evidence type="ECO:0000313" key="9">
    <source>
        <dbReference type="EMBL" id="KAH7118298.1"/>
    </source>
</evidence>
<feature type="domain" description="Rhodopsin" evidence="8">
    <location>
        <begin position="22"/>
        <end position="264"/>
    </location>
</feature>
<dbReference type="Pfam" id="PF20684">
    <property type="entry name" value="Fung_rhodopsin"/>
    <property type="match status" value="1"/>
</dbReference>
<evidence type="ECO:0000256" key="5">
    <source>
        <dbReference type="ARBA" id="ARBA00038359"/>
    </source>
</evidence>